<dbReference type="AlphaFoldDB" id="A0A813EEG6"/>
<evidence type="ECO:0000313" key="1">
    <source>
        <dbReference type="EMBL" id="CAE8598668.1"/>
    </source>
</evidence>
<proteinExistence type="predicted"/>
<organism evidence="1 2">
    <name type="scientific">Polarella glacialis</name>
    <name type="common">Dinoflagellate</name>
    <dbReference type="NCBI Taxonomy" id="89957"/>
    <lineage>
        <taxon>Eukaryota</taxon>
        <taxon>Sar</taxon>
        <taxon>Alveolata</taxon>
        <taxon>Dinophyceae</taxon>
        <taxon>Suessiales</taxon>
        <taxon>Suessiaceae</taxon>
        <taxon>Polarella</taxon>
    </lineage>
</organism>
<comment type="caution">
    <text evidence="1">The sequence shown here is derived from an EMBL/GenBank/DDBJ whole genome shotgun (WGS) entry which is preliminary data.</text>
</comment>
<accession>A0A813EEG6</accession>
<dbReference type="Proteomes" id="UP000654075">
    <property type="component" value="Unassembled WGS sequence"/>
</dbReference>
<reference evidence="1" key="1">
    <citation type="submission" date="2021-02" db="EMBL/GenBank/DDBJ databases">
        <authorList>
            <person name="Dougan E. K."/>
            <person name="Rhodes N."/>
            <person name="Thang M."/>
            <person name="Chan C."/>
        </authorList>
    </citation>
    <scope>NUCLEOTIDE SEQUENCE</scope>
</reference>
<gene>
    <name evidence="1" type="ORF">PGLA1383_LOCUS17070</name>
</gene>
<dbReference type="EMBL" id="CAJNNV010010486">
    <property type="protein sequence ID" value="CAE8598668.1"/>
    <property type="molecule type" value="Genomic_DNA"/>
</dbReference>
<sequence length="229" mass="25201">MAYATGKGKGNGYIYRPPSNKFDYADSKGFGKGTGLCYHVGRSGLNCRLNCGTMIEGFRCTSCGHYSHYLHNWPMRCRSCDGHRTRCLRCLPAVMQDGSWICVECRLPEPNRLVLTIDFIQLSDSPGVEVVCSTVAGTEVFRETFPEHQGLLAHLRPRLESMFGTIVGDEVPRVALDGQSYSLQQYHDVYGDSAGAFWQEALHRTAILALCSTSGFVLSEDLVGEADGG</sequence>
<name>A0A813EEG6_POLGL</name>
<evidence type="ECO:0000313" key="2">
    <source>
        <dbReference type="Proteomes" id="UP000654075"/>
    </source>
</evidence>
<protein>
    <submittedName>
        <fullName evidence="1">Uncharacterized protein</fullName>
    </submittedName>
</protein>
<keyword evidence="2" id="KW-1185">Reference proteome</keyword>